<feature type="transmembrane region" description="Helical" evidence="7">
    <location>
        <begin position="74"/>
        <end position="91"/>
    </location>
</feature>
<keyword evidence="2" id="KW-0813">Transport</keyword>
<keyword evidence="3" id="KW-1003">Cell membrane</keyword>
<dbReference type="Pfam" id="PF07690">
    <property type="entry name" value="MFS_1"/>
    <property type="match status" value="1"/>
</dbReference>
<feature type="transmembrane region" description="Helical" evidence="7">
    <location>
        <begin position="200"/>
        <end position="223"/>
    </location>
</feature>
<evidence type="ECO:0000256" key="3">
    <source>
        <dbReference type="ARBA" id="ARBA00022475"/>
    </source>
</evidence>
<reference evidence="8 9" key="1">
    <citation type="submission" date="2016-04" db="EMBL/GenBank/DDBJ databases">
        <title>Complete genome sequence and analysis of deep-sea sediment isolate, Amycolatopsis sp. WP1.</title>
        <authorList>
            <person name="Wang H."/>
            <person name="Chen S."/>
            <person name="Wu Q."/>
        </authorList>
    </citation>
    <scope>NUCLEOTIDE SEQUENCE [LARGE SCALE GENOMIC DNA]</scope>
    <source>
        <strain evidence="8 9">WP1</strain>
    </source>
</reference>
<feature type="transmembrane region" description="Helical" evidence="7">
    <location>
        <begin position="97"/>
        <end position="115"/>
    </location>
</feature>
<keyword evidence="6 7" id="KW-0472">Membrane</keyword>
<protein>
    <submittedName>
        <fullName evidence="8">MFS transporter</fullName>
    </submittedName>
</protein>
<keyword evidence="9" id="KW-1185">Reference proteome</keyword>
<dbReference type="Gene3D" id="1.20.1250.20">
    <property type="entry name" value="MFS general substrate transporter like domains"/>
    <property type="match status" value="2"/>
</dbReference>
<name>A0A344LBN6_9PSEU</name>
<dbReference type="PANTHER" id="PTHR23517">
    <property type="entry name" value="RESISTANCE PROTEIN MDTM, PUTATIVE-RELATED-RELATED"/>
    <property type="match status" value="1"/>
</dbReference>
<proteinExistence type="predicted"/>
<feature type="transmembrane region" description="Helical" evidence="7">
    <location>
        <begin position="324"/>
        <end position="345"/>
    </location>
</feature>
<feature type="transmembrane region" description="Helical" evidence="7">
    <location>
        <begin position="475"/>
        <end position="499"/>
    </location>
</feature>
<keyword evidence="4 7" id="KW-0812">Transmembrane</keyword>
<dbReference type="EMBL" id="CP015163">
    <property type="protein sequence ID" value="AXB45460.1"/>
    <property type="molecule type" value="Genomic_DNA"/>
</dbReference>
<evidence type="ECO:0000256" key="4">
    <source>
        <dbReference type="ARBA" id="ARBA00022692"/>
    </source>
</evidence>
<evidence type="ECO:0000256" key="6">
    <source>
        <dbReference type="ARBA" id="ARBA00023136"/>
    </source>
</evidence>
<feature type="transmembrane region" description="Helical" evidence="7">
    <location>
        <begin position="351"/>
        <end position="373"/>
    </location>
</feature>
<dbReference type="InterPro" id="IPR036259">
    <property type="entry name" value="MFS_trans_sf"/>
</dbReference>
<dbReference type="RefSeq" id="WP_113694697.1">
    <property type="nucleotide sequence ID" value="NZ_CP015163.1"/>
</dbReference>
<comment type="subcellular location">
    <subcellularLocation>
        <location evidence="1">Cell membrane</location>
        <topology evidence="1">Multi-pass membrane protein</topology>
    </subcellularLocation>
</comment>
<dbReference type="InterPro" id="IPR050171">
    <property type="entry name" value="MFS_Transporters"/>
</dbReference>
<organism evidence="8 9">
    <name type="scientific">Amycolatopsis albispora</name>
    <dbReference type="NCBI Taxonomy" id="1804986"/>
    <lineage>
        <taxon>Bacteria</taxon>
        <taxon>Bacillati</taxon>
        <taxon>Actinomycetota</taxon>
        <taxon>Actinomycetes</taxon>
        <taxon>Pseudonocardiales</taxon>
        <taxon>Pseudonocardiaceae</taxon>
        <taxon>Amycolatopsis</taxon>
    </lineage>
</organism>
<dbReference type="InterPro" id="IPR011701">
    <property type="entry name" value="MFS"/>
</dbReference>
<dbReference type="AlphaFoldDB" id="A0A344LBN6"/>
<dbReference type="OrthoDB" id="4021502at2"/>
<accession>A0A344LBN6</accession>
<feature type="transmembrane region" description="Helical" evidence="7">
    <location>
        <begin position="160"/>
        <end position="179"/>
    </location>
</feature>
<evidence type="ECO:0000313" key="9">
    <source>
        <dbReference type="Proteomes" id="UP000250434"/>
    </source>
</evidence>
<evidence type="ECO:0000313" key="8">
    <source>
        <dbReference type="EMBL" id="AXB45460.1"/>
    </source>
</evidence>
<dbReference type="KEGG" id="aab:A4R43_25650"/>
<evidence type="ECO:0000256" key="2">
    <source>
        <dbReference type="ARBA" id="ARBA00022448"/>
    </source>
</evidence>
<feature type="transmembrane region" description="Helical" evidence="7">
    <location>
        <begin position="434"/>
        <end position="455"/>
    </location>
</feature>
<dbReference type="SUPFAM" id="SSF103473">
    <property type="entry name" value="MFS general substrate transporter"/>
    <property type="match status" value="1"/>
</dbReference>
<feature type="transmembrane region" description="Helical" evidence="7">
    <location>
        <begin position="265"/>
        <end position="283"/>
    </location>
</feature>
<dbReference type="Proteomes" id="UP000250434">
    <property type="component" value="Chromosome"/>
</dbReference>
<dbReference type="GO" id="GO:0005886">
    <property type="term" value="C:plasma membrane"/>
    <property type="evidence" value="ECO:0007669"/>
    <property type="project" value="UniProtKB-SubCell"/>
</dbReference>
<evidence type="ECO:0000256" key="7">
    <source>
        <dbReference type="SAM" id="Phobius"/>
    </source>
</evidence>
<sequence>MTSVAKSAERTRLAAGLTKGPAEVLDFFLPLWAGSHLAASAAEVGALTALETLVSFAVRPVAGALADRFDRGRLAAVGAVLYGLSFVVYAVTPVMAYAYVAAVLGGAGGALFWVALRARAGEGLRDDDGAFSKLFAAEGTGTWIAFVAAMTLVARIDYRGVFALGAVACLVAAVVLVASPRGTPVPDDAPKFRELGGRMWPMLGLVVVTALAEAGVALLLLMHLQRGHQLELGEIAAVFLPGFIVYSLLPDHLHRVVRRLGRRMVLSLAMVSSALFAAALSFAPNPPVIAVLWVLSAVAFAAAVPVEQAIVAEAAGVSLGRGMGIYEGATLLGATIGTFTAGLLYSAGDGWWMACLGAAGLLLVTSLLVPGAVAKVGVLDRPVEADRLRNDVPDDPNVAFGAENAPKATFVSSEVDEPEKPEAPPKRGAGWRNWAIHAAIFTIAQVVLAIAGYSWPVAALGSDDLHFILNDSGHWLLNAGRIWCLIFLVDTVWTGISLLRKRDG</sequence>
<dbReference type="GO" id="GO:0022857">
    <property type="term" value="F:transmembrane transporter activity"/>
    <property type="evidence" value="ECO:0007669"/>
    <property type="project" value="InterPro"/>
</dbReference>
<feature type="transmembrane region" description="Helical" evidence="7">
    <location>
        <begin position="289"/>
        <end position="312"/>
    </location>
</feature>
<evidence type="ECO:0000256" key="1">
    <source>
        <dbReference type="ARBA" id="ARBA00004651"/>
    </source>
</evidence>
<keyword evidence="5 7" id="KW-1133">Transmembrane helix</keyword>
<evidence type="ECO:0000256" key="5">
    <source>
        <dbReference type="ARBA" id="ARBA00022989"/>
    </source>
</evidence>
<gene>
    <name evidence="8" type="ORF">A4R43_25650</name>
</gene>